<evidence type="ECO:0000313" key="3">
    <source>
        <dbReference type="Proteomes" id="UP001440612"/>
    </source>
</evidence>
<protein>
    <submittedName>
        <fullName evidence="2">DUF6314 family protein</fullName>
    </submittedName>
</protein>
<evidence type="ECO:0000259" key="1">
    <source>
        <dbReference type="Pfam" id="PF19834"/>
    </source>
</evidence>
<dbReference type="EMBL" id="CP150951">
    <property type="protein sequence ID" value="WZC48258.1"/>
    <property type="molecule type" value="Genomic_DNA"/>
</dbReference>
<accession>A0ABZ2V6T3</accession>
<organism evidence="2 3">
    <name type="scientific">Yoonia phaeophyticola</name>
    <dbReference type="NCBI Taxonomy" id="3137369"/>
    <lineage>
        <taxon>Bacteria</taxon>
        <taxon>Pseudomonadati</taxon>
        <taxon>Pseudomonadota</taxon>
        <taxon>Alphaproteobacteria</taxon>
        <taxon>Rhodobacterales</taxon>
        <taxon>Paracoccaceae</taxon>
        <taxon>Yoonia</taxon>
    </lineage>
</organism>
<reference evidence="3" key="1">
    <citation type="submission" date="2024-04" db="EMBL/GenBank/DDBJ databases">
        <title>Phylogenomic analyses of a clade within the roseobacter group suggest taxonomic reassignments of species of the genera Aestuariivita, Citreicella, Loktanella, Nautella, Pelagibaca, Ruegeria, Thalassobius, Thiobacimonas and Tropicibacter, and the proposal o.</title>
        <authorList>
            <person name="Jeon C.O."/>
        </authorList>
    </citation>
    <scope>NUCLEOTIDE SEQUENCE [LARGE SCALE GENOMIC DNA]</scope>
    <source>
        <strain evidence="3">BS5-3</strain>
    </source>
</reference>
<sequence length="143" mass="16500">MKLASLPQNMADFEGKWVLDRQIADARAGQNGHLTGHAVFTRRSESVLEYCEEGRLQMGQGPALQATRRYIWHFDAGQVAVQFDDEAPFHRFALTPTAVGEDHLCGDDLYRSTYDFADWPKWECRWSVVGPRKDYVSTTRYRR</sequence>
<name>A0ABZ2V6T3_9RHOB</name>
<dbReference type="RefSeq" id="WP_341366375.1">
    <property type="nucleotide sequence ID" value="NZ_CP150951.2"/>
</dbReference>
<feature type="domain" description="DUF6314" evidence="1">
    <location>
        <begin position="13"/>
        <end position="143"/>
    </location>
</feature>
<dbReference type="Pfam" id="PF19834">
    <property type="entry name" value="DUF6314"/>
    <property type="match status" value="1"/>
</dbReference>
<dbReference type="Proteomes" id="UP001440612">
    <property type="component" value="Chromosome"/>
</dbReference>
<dbReference type="InterPro" id="IPR045632">
    <property type="entry name" value="DUF6314"/>
</dbReference>
<gene>
    <name evidence="2" type="ORF">AABB29_15495</name>
</gene>
<proteinExistence type="predicted"/>
<keyword evidence="3" id="KW-1185">Reference proteome</keyword>
<evidence type="ECO:0000313" key="2">
    <source>
        <dbReference type="EMBL" id="WZC48258.1"/>
    </source>
</evidence>